<dbReference type="SUPFAM" id="SSF54197">
    <property type="entry name" value="HIT-like"/>
    <property type="match status" value="1"/>
</dbReference>
<keyword evidence="4" id="KW-1185">Reference proteome</keyword>
<keyword evidence="3" id="KW-0808">Transferase</keyword>
<evidence type="ECO:0000313" key="3">
    <source>
        <dbReference type="EMBL" id="MFC5295839.1"/>
    </source>
</evidence>
<dbReference type="PROSITE" id="PS51084">
    <property type="entry name" value="HIT_2"/>
    <property type="match status" value="1"/>
</dbReference>
<comment type="caution">
    <text evidence="3">The sequence shown here is derived from an EMBL/GenBank/DDBJ whole genome shotgun (WGS) entry which is preliminary data.</text>
</comment>
<dbReference type="InterPro" id="IPR011146">
    <property type="entry name" value="HIT-like"/>
</dbReference>
<evidence type="ECO:0000256" key="1">
    <source>
        <dbReference type="PROSITE-ProRule" id="PRU00464"/>
    </source>
</evidence>
<proteinExistence type="predicted"/>
<dbReference type="Proteomes" id="UP001595976">
    <property type="component" value="Unassembled WGS sequence"/>
</dbReference>
<dbReference type="PANTHER" id="PTHR46648">
    <property type="entry name" value="HIT FAMILY PROTEIN 1"/>
    <property type="match status" value="1"/>
</dbReference>
<dbReference type="GO" id="GO:0032259">
    <property type="term" value="P:methylation"/>
    <property type="evidence" value="ECO:0007669"/>
    <property type="project" value="UniProtKB-KW"/>
</dbReference>
<feature type="domain" description="HIT" evidence="2">
    <location>
        <begin position="7"/>
        <end position="110"/>
    </location>
</feature>
<dbReference type="InterPro" id="IPR001310">
    <property type="entry name" value="Histidine_triad_HIT"/>
</dbReference>
<keyword evidence="3" id="KW-0489">Methyltransferase</keyword>
<protein>
    <submittedName>
        <fullName evidence="3">HIT family protein</fullName>
        <ecNumber evidence="3">2.1.1.-</ecNumber>
    </submittedName>
</protein>
<feature type="short sequence motif" description="Histidine triad motif" evidence="1">
    <location>
        <begin position="94"/>
        <end position="98"/>
    </location>
</feature>
<dbReference type="Pfam" id="PF01230">
    <property type="entry name" value="HIT"/>
    <property type="match status" value="1"/>
</dbReference>
<dbReference type="PRINTS" id="PR00332">
    <property type="entry name" value="HISTRIAD"/>
</dbReference>
<evidence type="ECO:0000313" key="4">
    <source>
        <dbReference type="Proteomes" id="UP001595976"/>
    </source>
</evidence>
<dbReference type="GO" id="GO:0008168">
    <property type="term" value="F:methyltransferase activity"/>
    <property type="evidence" value="ECO:0007669"/>
    <property type="project" value="UniProtKB-KW"/>
</dbReference>
<sequence length="144" mass="15717">MSSDSCLFCGIAAGRIRSHRVAETENLVAFLDIAPVRPGHVQIVPRAHYPYFDELPPELAAEIVQLGQRVAKALKAIYGVGRVAFLFTGNDVAHAHAHLIPMVSSDDVTSRRYIAEEVVTYRAMPRPPAAEQAETAARIRAELG</sequence>
<dbReference type="RefSeq" id="WP_158446256.1">
    <property type="nucleotide sequence ID" value="NZ_JAOAOS010000018.1"/>
</dbReference>
<dbReference type="EC" id="2.1.1.-" evidence="3"/>
<dbReference type="InterPro" id="IPR036265">
    <property type="entry name" value="HIT-like_sf"/>
</dbReference>
<accession>A0ABW0FA99</accession>
<name>A0ABW0FA99_9HYPH</name>
<dbReference type="PANTHER" id="PTHR46648:SF1">
    <property type="entry name" value="ADENOSINE 5'-MONOPHOSPHORAMIDASE HNT1"/>
    <property type="match status" value="1"/>
</dbReference>
<dbReference type="Gene3D" id="3.30.428.10">
    <property type="entry name" value="HIT-like"/>
    <property type="match status" value="1"/>
</dbReference>
<dbReference type="EMBL" id="JBHSLI010000017">
    <property type="protein sequence ID" value="MFC5295839.1"/>
    <property type="molecule type" value="Genomic_DNA"/>
</dbReference>
<organism evidence="3 4">
    <name type="scientific">Bosea minatitlanensis</name>
    <dbReference type="NCBI Taxonomy" id="128782"/>
    <lineage>
        <taxon>Bacteria</taxon>
        <taxon>Pseudomonadati</taxon>
        <taxon>Pseudomonadota</taxon>
        <taxon>Alphaproteobacteria</taxon>
        <taxon>Hyphomicrobiales</taxon>
        <taxon>Boseaceae</taxon>
        <taxon>Bosea</taxon>
    </lineage>
</organism>
<gene>
    <name evidence="3" type="ORF">ACFPK2_22865</name>
</gene>
<evidence type="ECO:0000259" key="2">
    <source>
        <dbReference type="PROSITE" id="PS51084"/>
    </source>
</evidence>
<reference evidence="4" key="1">
    <citation type="journal article" date="2019" name="Int. J. Syst. Evol. Microbiol.">
        <title>The Global Catalogue of Microorganisms (GCM) 10K type strain sequencing project: providing services to taxonomists for standard genome sequencing and annotation.</title>
        <authorList>
            <consortium name="The Broad Institute Genomics Platform"/>
            <consortium name="The Broad Institute Genome Sequencing Center for Infectious Disease"/>
            <person name="Wu L."/>
            <person name="Ma J."/>
        </authorList>
    </citation>
    <scope>NUCLEOTIDE SEQUENCE [LARGE SCALE GENOMIC DNA]</scope>
    <source>
        <strain evidence="4">CGMCC 1.15643</strain>
    </source>
</reference>